<dbReference type="RefSeq" id="WP_277859319.1">
    <property type="nucleotide sequence ID" value="NZ_JARRAG010000001.1"/>
</dbReference>
<dbReference type="Proteomes" id="UP001216907">
    <property type="component" value="Unassembled WGS sequence"/>
</dbReference>
<protein>
    <submittedName>
        <fullName evidence="6">Helix-turn-helix domain containing protein</fullName>
    </submittedName>
</protein>
<evidence type="ECO:0000313" key="6">
    <source>
        <dbReference type="EMBL" id="MDG3002960.1"/>
    </source>
</evidence>
<evidence type="ECO:0000256" key="1">
    <source>
        <dbReference type="ARBA" id="ARBA00023015"/>
    </source>
</evidence>
<comment type="caution">
    <text evidence="6">The sequence shown here is derived from an EMBL/GenBank/DDBJ whole genome shotgun (WGS) entry which is preliminary data.</text>
</comment>
<dbReference type="EMBL" id="JARRAG010000001">
    <property type="protein sequence ID" value="MDG3002960.1"/>
    <property type="molecule type" value="Genomic_DNA"/>
</dbReference>
<evidence type="ECO:0000256" key="4">
    <source>
        <dbReference type="PROSITE-ProRule" id="PRU00335"/>
    </source>
</evidence>
<dbReference type="InterPro" id="IPR009057">
    <property type="entry name" value="Homeodomain-like_sf"/>
</dbReference>
<name>A0ABT6F5V8_9BACT</name>
<keyword evidence="2 4" id="KW-0238">DNA-binding</keyword>
<evidence type="ECO:0000256" key="3">
    <source>
        <dbReference type="ARBA" id="ARBA00023163"/>
    </source>
</evidence>
<evidence type="ECO:0000259" key="5">
    <source>
        <dbReference type="PROSITE" id="PS50977"/>
    </source>
</evidence>
<dbReference type="InterPro" id="IPR050109">
    <property type="entry name" value="HTH-type_TetR-like_transc_reg"/>
</dbReference>
<dbReference type="InterPro" id="IPR001647">
    <property type="entry name" value="HTH_TetR"/>
</dbReference>
<dbReference type="SUPFAM" id="SSF46689">
    <property type="entry name" value="Homeodomain-like"/>
    <property type="match status" value="1"/>
</dbReference>
<keyword evidence="3" id="KW-0804">Transcription</keyword>
<sequence>MSTTTRKQKEIRQREGYLLDVARKMLMEHGFSGLSMDRLAEATEYSKGTIYQHFSTKEDLVAALAVQSIEHRRELFERARKFDGRARERMFAIGVADELFGRLHPQYYKAEMVIRLANLQDRADVQRRKLLRDRDRECAGWVREIIEDAAHDGDLVLRTPWTAESLAKATFAIAVGTHLGLVNAEPLFEGGECPMDHACCMKRESVNMMLDGFGWRPLYTEWDYAATRIRVMETIFPDEWRIINGDQ</sequence>
<proteinExistence type="predicted"/>
<dbReference type="Pfam" id="PF00440">
    <property type="entry name" value="TetR_N"/>
    <property type="match status" value="1"/>
</dbReference>
<gene>
    <name evidence="6" type="ORF">PZE19_04215</name>
</gene>
<feature type="DNA-binding region" description="H-T-H motif" evidence="4">
    <location>
        <begin position="35"/>
        <end position="54"/>
    </location>
</feature>
<feature type="domain" description="HTH tetR-type" evidence="5">
    <location>
        <begin position="12"/>
        <end position="72"/>
    </location>
</feature>
<keyword evidence="7" id="KW-1185">Reference proteome</keyword>
<dbReference type="PANTHER" id="PTHR30055:SF234">
    <property type="entry name" value="HTH-TYPE TRANSCRIPTIONAL REGULATOR BETI"/>
    <property type="match status" value="1"/>
</dbReference>
<dbReference type="Gene3D" id="1.10.357.10">
    <property type="entry name" value="Tetracycline Repressor, domain 2"/>
    <property type="match status" value="1"/>
</dbReference>
<dbReference type="PROSITE" id="PS50977">
    <property type="entry name" value="HTH_TETR_2"/>
    <property type="match status" value="1"/>
</dbReference>
<dbReference type="PANTHER" id="PTHR30055">
    <property type="entry name" value="HTH-TYPE TRANSCRIPTIONAL REGULATOR RUTR"/>
    <property type="match status" value="1"/>
</dbReference>
<reference evidence="6 7" key="1">
    <citation type="submission" date="2023-03" db="EMBL/GenBank/DDBJ databases">
        <title>Paludisphaera mucosa sp. nov. a novel planctomycete from northern fen.</title>
        <authorList>
            <person name="Ivanova A."/>
        </authorList>
    </citation>
    <scope>NUCLEOTIDE SEQUENCE [LARGE SCALE GENOMIC DNA]</scope>
    <source>
        <strain evidence="6 7">Pla2</strain>
    </source>
</reference>
<organism evidence="6 7">
    <name type="scientific">Paludisphaera mucosa</name>
    <dbReference type="NCBI Taxonomy" id="3030827"/>
    <lineage>
        <taxon>Bacteria</taxon>
        <taxon>Pseudomonadati</taxon>
        <taxon>Planctomycetota</taxon>
        <taxon>Planctomycetia</taxon>
        <taxon>Isosphaerales</taxon>
        <taxon>Isosphaeraceae</taxon>
        <taxon>Paludisphaera</taxon>
    </lineage>
</organism>
<dbReference type="PRINTS" id="PR00455">
    <property type="entry name" value="HTHTETR"/>
</dbReference>
<keyword evidence="1" id="KW-0805">Transcription regulation</keyword>
<evidence type="ECO:0000313" key="7">
    <source>
        <dbReference type="Proteomes" id="UP001216907"/>
    </source>
</evidence>
<evidence type="ECO:0000256" key="2">
    <source>
        <dbReference type="ARBA" id="ARBA00023125"/>
    </source>
</evidence>
<accession>A0ABT6F5V8</accession>